<reference evidence="2 3" key="1">
    <citation type="submission" date="2024-11" db="EMBL/GenBank/DDBJ databases">
        <title>A near-complete genome assembly of Cinchona calisaya.</title>
        <authorList>
            <person name="Lian D.C."/>
            <person name="Zhao X.W."/>
            <person name="Wei L."/>
        </authorList>
    </citation>
    <scope>NUCLEOTIDE SEQUENCE [LARGE SCALE GENOMIC DNA]</scope>
    <source>
        <tissue evidence="2">Nenye</tissue>
    </source>
</reference>
<evidence type="ECO:0000313" key="2">
    <source>
        <dbReference type="EMBL" id="KAL3535380.1"/>
    </source>
</evidence>
<evidence type="ECO:0000256" key="1">
    <source>
        <dbReference type="SAM" id="MobiDB-lite"/>
    </source>
</evidence>
<feature type="region of interest" description="Disordered" evidence="1">
    <location>
        <begin position="197"/>
        <end position="217"/>
    </location>
</feature>
<sequence length="336" mass="37845">MQPGTPKNRPEEEALPPLSPPPSVQSMGLPKPFIQPKQPDHSNGWFWRKIKIKVHKDKRVPNQISIGTDIVGHGLDQNDQIFQHGDRSDGDFVASFSCSSSSLLSYSSNSHAMESTSNRKESLERPIFCCSPSNISAILDEEDRKVYYCRIHNTAFAVENDGSLVGSRILPKISSVDQSFRSYYRSSEGIPFKWEMQPGTPKHAPENELIPPPSPPPALQSLGLQLPKLNNSEEDSVKINKGSKKMSRMFWFWISKKIQRTEKVGEFSLRQDDIDATEDSCYSDDQKSQWSDCDSVPRSSSASSIVVSKSKSLIKLSKLRRDFLGGQYFCFNPRKL</sequence>
<gene>
    <name evidence="2" type="ORF">ACH5RR_003841</name>
</gene>
<keyword evidence="3" id="KW-1185">Reference proteome</keyword>
<dbReference type="PANTHER" id="PTHR33257:SF6">
    <property type="entry name" value="OXYSTEROL-BINDING 4B-LIKE PROTEIN"/>
    <property type="match status" value="1"/>
</dbReference>
<dbReference type="EMBL" id="JBJUIK010000002">
    <property type="protein sequence ID" value="KAL3535380.1"/>
    <property type="molecule type" value="Genomic_DNA"/>
</dbReference>
<comment type="caution">
    <text evidence="2">The sequence shown here is derived from an EMBL/GenBank/DDBJ whole genome shotgun (WGS) entry which is preliminary data.</text>
</comment>
<accession>A0ABD3AW04</accession>
<name>A0ABD3AW04_9GENT</name>
<proteinExistence type="predicted"/>
<dbReference type="Proteomes" id="UP001630127">
    <property type="component" value="Unassembled WGS sequence"/>
</dbReference>
<organism evidence="2 3">
    <name type="scientific">Cinchona calisaya</name>
    <dbReference type="NCBI Taxonomy" id="153742"/>
    <lineage>
        <taxon>Eukaryota</taxon>
        <taxon>Viridiplantae</taxon>
        <taxon>Streptophyta</taxon>
        <taxon>Embryophyta</taxon>
        <taxon>Tracheophyta</taxon>
        <taxon>Spermatophyta</taxon>
        <taxon>Magnoliopsida</taxon>
        <taxon>eudicotyledons</taxon>
        <taxon>Gunneridae</taxon>
        <taxon>Pentapetalae</taxon>
        <taxon>asterids</taxon>
        <taxon>lamiids</taxon>
        <taxon>Gentianales</taxon>
        <taxon>Rubiaceae</taxon>
        <taxon>Cinchonoideae</taxon>
        <taxon>Cinchoneae</taxon>
        <taxon>Cinchona</taxon>
    </lineage>
</organism>
<dbReference type="PANTHER" id="PTHR33257">
    <property type="entry name" value="OS05G0165500 PROTEIN"/>
    <property type="match status" value="1"/>
</dbReference>
<dbReference type="AlphaFoldDB" id="A0ABD3AW04"/>
<feature type="region of interest" description="Disordered" evidence="1">
    <location>
        <begin position="1"/>
        <end position="42"/>
    </location>
</feature>
<evidence type="ECO:0000313" key="3">
    <source>
        <dbReference type="Proteomes" id="UP001630127"/>
    </source>
</evidence>
<protein>
    <submittedName>
        <fullName evidence="2">Uncharacterized protein</fullName>
    </submittedName>
</protein>